<evidence type="ECO:0000256" key="1">
    <source>
        <dbReference type="SAM" id="MobiDB-lite"/>
    </source>
</evidence>
<organism evidence="3 4">
    <name type="scientific">Tengunoibacter tsumagoiensis</name>
    <dbReference type="NCBI Taxonomy" id="2014871"/>
    <lineage>
        <taxon>Bacteria</taxon>
        <taxon>Bacillati</taxon>
        <taxon>Chloroflexota</taxon>
        <taxon>Ktedonobacteria</taxon>
        <taxon>Ktedonobacterales</taxon>
        <taxon>Dictyobacteraceae</taxon>
        <taxon>Tengunoibacter</taxon>
    </lineage>
</organism>
<evidence type="ECO:0000313" key="4">
    <source>
        <dbReference type="Proteomes" id="UP000287352"/>
    </source>
</evidence>
<dbReference type="Proteomes" id="UP000287352">
    <property type="component" value="Unassembled WGS sequence"/>
</dbReference>
<name>A0A401ZWI4_9CHLR</name>
<reference evidence="4" key="1">
    <citation type="submission" date="2018-12" db="EMBL/GenBank/DDBJ databases">
        <title>Tengunoibacter tsumagoiensis gen. nov., sp. nov., Dictyobacter kobayashii sp. nov., D. alpinus sp. nov., and D. joshuensis sp. nov. and description of Dictyobacteraceae fam. nov. within the order Ktedonobacterales isolated from Tengu-no-mugimeshi.</title>
        <authorList>
            <person name="Wang C.M."/>
            <person name="Zheng Y."/>
            <person name="Sakai Y."/>
            <person name="Toyoda A."/>
            <person name="Minakuchi Y."/>
            <person name="Abe K."/>
            <person name="Yokota A."/>
            <person name="Yabe S."/>
        </authorList>
    </citation>
    <scope>NUCLEOTIDE SEQUENCE [LARGE SCALE GENOMIC DNA]</scope>
    <source>
        <strain evidence="4">Uno3</strain>
    </source>
</reference>
<feature type="transmembrane region" description="Helical" evidence="2">
    <location>
        <begin position="15"/>
        <end position="34"/>
    </location>
</feature>
<feature type="region of interest" description="Disordered" evidence="1">
    <location>
        <begin position="42"/>
        <end position="62"/>
    </location>
</feature>
<dbReference type="InterPro" id="IPR017853">
    <property type="entry name" value="GH"/>
</dbReference>
<comment type="caution">
    <text evidence="3">The sequence shown here is derived from an EMBL/GenBank/DDBJ whole genome shotgun (WGS) entry which is preliminary data.</text>
</comment>
<keyword evidence="4" id="KW-1185">Reference proteome</keyword>
<keyword evidence="2" id="KW-0472">Membrane</keyword>
<evidence type="ECO:0008006" key="5">
    <source>
        <dbReference type="Google" id="ProtNLM"/>
    </source>
</evidence>
<dbReference type="Gene3D" id="3.20.20.80">
    <property type="entry name" value="Glycosidases"/>
    <property type="match status" value="1"/>
</dbReference>
<dbReference type="EMBL" id="BIFR01000001">
    <property type="protein sequence ID" value="GCE11269.1"/>
    <property type="molecule type" value="Genomic_DNA"/>
</dbReference>
<keyword evidence="2" id="KW-0812">Transmembrane</keyword>
<gene>
    <name evidence="3" type="ORF">KTT_11280</name>
</gene>
<proteinExistence type="predicted"/>
<keyword evidence="2" id="KW-1133">Transmembrane helix</keyword>
<evidence type="ECO:0000256" key="2">
    <source>
        <dbReference type="SAM" id="Phobius"/>
    </source>
</evidence>
<dbReference type="SUPFAM" id="SSF51445">
    <property type="entry name" value="(Trans)glycosidases"/>
    <property type="match status" value="1"/>
</dbReference>
<evidence type="ECO:0000313" key="3">
    <source>
        <dbReference type="EMBL" id="GCE11269.1"/>
    </source>
</evidence>
<sequence>MNTLQNALNFLKRPAGIITAVVIIVVLVATSLSYKFVIQSSGHAPAPTPKVVRKPTPTPTPTLVPTATQVPTPTPIILPTQDPAQIQGVDGTMVYNGISWLRMGYPTCGWGDLRGDTLKNTMQDYHSKGIRVLFTICQANNDNLYNTDILNDAAQGHPDAVQCGNEEMKQDASVSFLYTPPDKFAKFYDLCEHAIHAINPGIPVLLGSLDPHVASNDYQLMVNQVNYLDQMQNAMNSSVHPGGNWDWHNQTLGVIDSWHNGYLGANNLAGLFSFWSQQFHVDMNGGELGKHLWVVEGTGCFKGCGINADSSYQVAVSHILTLITDVQTAQQAKVPFFYFSGKDFKDQGIIWPIGILNQDGQPKPIRQDLGMGERTLQMNCPDGVVSVNDQLTLLSKLYNHCSLPGNYIATLVN</sequence>
<protein>
    <recommendedName>
        <fullName evidence="5">Glycoside hydrolase family 5 domain-containing protein</fullName>
    </recommendedName>
</protein>
<accession>A0A401ZWI4</accession>
<dbReference type="RefSeq" id="WP_161975294.1">
    <property type="nucleotide sequence ID" value="NZ_BIFR01000001.1"/>
</dbReference>
<dbReference type="AlphaFoldDB" id="A0A401ZWI4"/>